<comment type="caution">
    <text evidence="1">The sequence shown here is derived from an EMBL/GenBank/DDBJ whole genome shotgun (WGS) entry which is preliminary data.</text>
</comment>
<evidence type="ECO:0000313" key="2">
    <source>
        <dbReference type="Proteomes" id="UP000789405"/>
    </source>
</evidence>
<gene>
    <name evidence="1" type="ORF">DERYTH_LOCUS2387</name>
</gene>
<proteinExistence type="predicted"/>
<evidence type="ECO:0000313" key="1">
    <source>
        <dbReference type="EMBL" id="CAG8490435.1"/>
    </source>
</evidence>
<name>A0A9N8WND6_9GLOM</name>
<dbReference type="Proteomes" id="UP000789405">
    <property type="component" value="Unassembled WGS sequence"/>
</dbReference>
<reference evidence="1" key="1">
    <citation type="submission" date="2021-06" db="EMBL/GenBank/DDBJ databases">
        <authorList>
            <person name="Kallberg Y."/>
            <person name="Tangrot J."/>
            <person name="Rosling A."/>
        </authorList>
    </citation>
    <scope>NUCLEOTIDE SEQUENCE</scope>
    <source>
        <strain evidence="1">MA453B</strain>
    </source>
</reference>
<accession>A0A9N8WND6</accession>
<sequence length="350" mass="40801">MPRPFLETIQSEQDIKAAIAQLHALEPDSTKWARWLSYDARGVCTLQEAHATTSPELPVENAEPPEHTLAQVLKEINQVGFPAFMRGCLSDDFRSPDKILYRVLYLIKGHSINRLRLAQDRYGRFLDPHTGQPLRRFEAEIGYNFPLLSLFLHSYAVLIAQWEHSASVPESKGRLQLFLNRLQPLSEGLILQRQALSEYIQSLSVCDEMWFQEGLIMSILMMVGFWIELKLLQWLLPHWDEAFWQGRFLNEWQGYLLIIFVIKHFWNVGQQYLQDRRQRWPVLSFLHQATALSRQQLVRLEEYNQRVDQLIQKPIQMNVSALNLSASEITSVKSMRIFLGVEKISVLSLE</sequence>
<organism evidence="1 2">
    <name type="scientific">Dentiscutata erythropus</name>
    <dbReference type="NCBI Taxonomy" id="1348616"/>
    <lineage>
        <taxon>Eukaryota</taxon>
        <taxon>Fungi</taxon>
        <taxon>Fungi incertae sedis</taxon>
        <taxon>Mucoromycota</taxon>
        <taxon>Glomeromycotina</taxon>
        <taxon>Glomeromycetes</taxon>
        <taxon>Diversisporales</taxon>
        <taxon>Gigasporaceae</taxon>
        <taxon>Dentiscutata</taxon>
    </lineage>
</organism>
<dbReference type="EMBL" id="CAJVPY010000752">
    <property type="protein sequence ID" value="CAG8490435.1"/>
    <property type="molecule type" value="Genomic_DNA"/>
</dbReference>
<dbReference type="AlphaFoldDB" id="A0A9N8WND6"/>
<keyword evidence="2" id="KW-1185">Reference proteome</keyword>
<protein>
    <submittedName>
        <fullName evidence="1">5942_t:CDS:1</fullName>
    </submittedName>
</protein>